<dbReference type="Gene3D" id="1.10.10.60">
    <property type="entry name" value="Homeodomain-like"/>
    <property type="match status" value="2"/>
</dbReference>
<reference evidence="9 10" key="1">
    <citation type="journal article" date="2018" name="Evol. Lett.">
        <title>Horizontal gene cluster transfer increased hallucinogenic mushroom diversity.</title>
        <authorList>
            <person name="Reynolds H.T."/>
            <person name="Vijayakumar V."/>
            <person name="Gluck-Thaler E."/>
            <person name="Korotkin H.B."/>
            <person name="Matheny P.B."/>
            <person name="Slot J.C."/>
        </authorList>
    </citation>
    <scope>NUCLEOTIDE SEQUENCE [LARGE SCALE GENOMIC DNA]</scope>
    <source>
        <strain evidence="9 10">2629</strain>
    </source>
</reference>
<dbReference type="GO" id="GO:0006357">
    <property type="term" value="P:regulation of transcription by RNA polymerase II"/>
    <property type="evidence" value="ECO:0007669"/>
    <property type="project" value="TreeGrafter"/>
</dbReference>
<evidence type="ECO:0000256" key="5">
    <source>
        <dbReference type="PROSITE-ProRule" id="PRU00108"/>
    </source>
</evidence>
<comment type="subcellular location">
    <subcellularLocation>
        <location evidence="1 5 6">Nucleus</location>
    </subcellularLocation>
</comment>
<dbReference type="Pfam" id="PF00046">
    <property type="entry name" value="Homeodomain"/>
    <property type="match status" value="2"/>
</dbReference>
<evidence type="ECO:0000256" key="2">
    <source>
        <dbReference type="ARBA" id="ARBA00023125"/>
    </source>
</evidence>
<evidence type="ECO:0000259" key="8">
    <source>
        <dbReference type="PROSITE" id="PS50071"/>
    </source>
</evidence>
<evidence type="ECO:0000256" key="7">
    <source>
        <dbReference type="SAM" id="MobiDB-lite"/>
    </source>
</evidence>
<dbReference type="EMBL" id="NHTK01005884">
    <property type="protein sequence ID" value="PPQ72139.1"/>
    <property type="molecule type" value="Genomic_DNA"/>
</dbReference>
<dbReference type="GO" id="GO:0030154">
    <property type="term" value="P:cell differentiation"/>
    <property type="evidence" value="ECO:0007669"/>
    <property type="project" value="TreeGrafter"/>
</dbReference>
<dbReference type="OrthoDB" id="6159439at2759"/>
<dbReference type="PANTHER" id="PTHR24324">
    <property type="entry name" value="HOMEOBOX PROTEIN HHEX"/>
    <property type="match status" value="1"/>
</dbReference>
<dbReference type="PANTHER" id="PTHR24324:SF5">
    <property type="entry name" value="HEMATOPOIETICALLY-EXPRESSED HOMEOBOX PROTEIN HHEX"/>
    <property type="match status" value="1"/>
</dbReference>
<organism evidence="9 10">
    <name type="scientific">Panaeolus cyanescens</name>
    <dbReference type="NCBI Taxonomy" id="181874"/>
    <lineage>
        <taxon>Eukaryota</taxon>
        <taxon>Fungi</taxon>
        <taxon>Dikarya</taxon>
        <taxon>Basidiomycota</taxon>
        <taxon>Agaricomycotina</taxon>
        <taxon>Agaricomycetes</taxon>
        <taxon>Agaricomycetidae</taxon>
        <taxon>Agaricales</taxon>
        <taxon>Agaricineae</taxon>
        <taxon>Galeropsidaceae</taxon>
        <taxon>Panaeolus</taxon>
    </lineage>
</organism>
<sequence length="203" mass="23026">MPPPFDNWSPSHSFPQNNISTPAPPQKKPRHRHAPHQLAALNELFDQNEHPALELRVNLAERLGMEVKTVNAWFQNKRASSKKRVRGTPSHDTQAVNSAATTSHPSPDNNDSHRYVDHDDVQDEDYSFGDMQPSRSTSVAPPDHLYGSTHGEQTQFYSESDGIPRKMRMRPSSEQTEELRKLYNLTPHPTTEQRQQLSASIGM</sequence>
<keyword evidence="2 5" id="KW-0238">DNA-binding</keyword>
<dbReference type="InterPro" id="IPR051000">
    <property type="entry name" value="Homeobox_DNA-bind_prot"/>
</dbReference>
<evidence type="ECO:0000256" key="3">
    <source>
        <dbReference type="ARBA" id="ARBA00023155"/>
    </source>
</evidence>
<feature type="region of interest" description="Disordered" evidence="7">
    <location>
        <begin position="78"/>
        <end position="117"/>
    </location>
</feature>
<dbReference type="CDD" id="cd00086">
    <property type="entry name" value="homeodomain"/>
    <property type="match status" value="1"/>
</dbReference>
<feature type="domain" description="Homeobox" evidence="8">
    <location>
        <begin position="24"/>
        <end position="84"/>
    </location>
</feature>
<dbReference type="GO" id="GO:0005634">
    <property type="term" value="C:nucleus"/>
    <property type="evidence" value="ECO:0007669"/>
    <property type="project" value="UniProtKB-SubCell"/>
</dbReference>
<comment type="caution">
    <text evidence="9">The sequence shown here is derived from an EMBL/GenBank/DDBJ whole genome shotgun (WGS) entry which is preliminary data.</text>
</comment>
<feature type="region of interest" description="Disordered" evidence="7">
    <location>
        <begin position="1"/>
        <end position="36"/>
    </location>
</feature>
<dbReference type="InterPro" id="IPR001356">
    <property type="entry name" value="HD"/>
</dbReference>
<keyword evidence="4 5" id="KW-0539">Nucleus</keyword>
<dbReference type="Proteomes" id="UP000284842">
    <property type="component" value="Unassembled WGS sequence"/>
</dbReference>
<dbReference type="PROSITE" id="PS50071">
    <property type="entry name" value="HOMEOBOX_2"/>
    <property type="match status" value="1"/>
</dbReference>
<keyword evidence="10" id="KW-1185">Reference proteome</keyword>
<protein>
    <recommendedName>
        <fullName evidence="8">Homeobox domain-containing protein</fullName>
    </recommendedName>
</protein>
<dbReference type="InterPro" id="IPR009057">
    <property type="entry name" value="Homeodomain-like_sf"/>
</dbReference>
<dbReference type="InParanoid" id="A0A409W0U1"/>
<feature type="compositionally biased region" description="Polar residues" evidence="7">
    <location>
        <begin position="90"/>
        <end position="109"/>
    </location>
</feature>
<evidence type="ECO:0000313" key="9">
    <source>
        <dbReference type="EMBL" id="PPQ72139.1"/>
    </source>
</evidence>
<dbReference type="STRING" id="181874.A0A409W0U1"/>
<name>A0A409W0U1_9AGAR</name>
<accession>A0A409W0U1</accession>
<evidence type="ECO:0000256" key="1">
    <source>
        <dbReference type="ARBA" id="ARBA00004123"/>
    </source>
</evidence>
<evidence type="ECO:0000256" key="6">
    <source>
        <dbReference type="RuleBase" id="RU000682"/>
    </source>
</evidence>
<gene>
    <name evidence="9" type="ORF">CVT24_002410</name>
</gene>
<proteinExistence type="predicted"/>
<feature type="DNA-binding region" description="Homeobox" evidence="5">
    <location>
        <begin position="26"/>
        <end position="85"/>
    </location>
</feature>
<dbReference type="SUPFAM" id="SSF46689">
    <property type="entry name" value="Homeodomain-like"/>
    <property type="match status" value="2"/>
</dbReference>
<dbReference type="GO" id="GO:0000978">
    <property type="term" value="F:RNA polymerase II cis-regulatory region sequence-specific DNA binding"/>
    <property type="evidence" value="ECO:0007669"/>
    <property type="project" value="TreeGrafter"/>
</dbReference>
<dbReference type="SMART" id="SM00389">
    <property type="entry name" value="HOX"/>
    <property type="match status" value="1"/>
</dbReference>
<dbReference type="AlphaFoldDB" id="A0A409W0U1"/>
<evidence type="ECO:0000256" key="4">
    <source>
        <dbReference type="ARBA" id="ARBA00023242"/>
    </source>
</evidence>
<keyword evidence="3 5" id="KW-0371">Homeobox</keyword>
<evidence type="ECO:0000313" key="10">
    <source>
        <dbReference type="Proteomes" id="UP000284842"/>
    </source>
</evidence>
<feature type="compositionally biased region" description="Polar residues" evidence="7">
    <location>
        <begin position="8"/>
        <end position="21"/>
    </location>
</feature>